<keyword evidence="2" id="KW-1185">Reference proteome</keyword>
<accession>A0A428QYS2</accession>
<name>A0A428QYS2_9HYPO</name>
<evidence type="ECO:0000313" key="1">
    <source>
        <dbReference type="EMBL" id="RSL70472.1"/>
    </source>
</evidence>
<protein>
    <submittedName>
        <fullName evidence="1">Uncharacterized protein</fullName>
    </submittedName>
</protein>
<gene>
    <name evidence="1" type="ORF">CEP51_012190</name>
</gene>
<reference evidence="1 2" key="1">
    <citation type="submission" date="2017-06" db="EMBL/GenBank/DDBJ databases">
        <title>Comparative genomic analysis of Ambrosia Fusariam Clade fungi.</title>
        <authorList>
            <person name="Stajich J.E."/>
            <person name="Carrillo J."/>
            <person name="Kijimoto T."/>
            <person name="Eskalen A."/>
            <person name="O'Donnell K."/>
            <person name="Kasson M."/>
        </authorList>
    </citation>
    <scope>NUCLEOTIDE SEQUENCE [LARGE SCALE GENOMIC DNA]</scope>
    <source>
        <strain evidence="1 2">NRRL62606</strain>
    </source>
</reference>
<organism evidence="1 2">
    <name type="scientific">Fusarium floridanum</name>
    <dbReference type="NCBI Taxonomy" id="1325733"/>
    <lineage>
        <taxon>Eukaryota</taxon>
        <taxon>Fungi</taxon>
        <taxon>Dikarya</taxon>
        <taxon>Ascomycota</taxon>
        <taxon>Pezizomycotina</taxon>
        <taxon>Sordariomycetes</taxon>
        <taxon>Hypocreomycetidae</taxon>
        <taxon>Hypocreales</taxon>
        <taxon>Nectriaceae</taxon>
        <taxon>Fusarium</taxon>
        <taxon>Fusarium solani species complex</taxon>
    </lineage>
</organism>
<proteinExistence type="predicted"/>
<comment type="caution">
    <text evidence="1">The sequence shown here is derived from an EMBL/GenBank/DDBJ whole genome shotgun (WGS) entry which is preliminary data.</text>
</comment>
<dbReference type="Proteomes" id="UP000287972">
    <property type="component" value="Unassembled WGS sequence"/>
</dbReference>
<evidence type="ECO:0000313" key="2">
    <source>
        <dbReference type="Proteomes" id="UP000287972"/>
    </source>
</evidence>
<sequence>MAEEYDQGDLRLISVRFRFKANTLSAIGRYTDAEHPNVLRLTIVRSAFNRAIIRILLALPYTLQNLARALVPGYFLPSRIILKKIKLDWDDEFDNEVCISRVYYARENGSHRASGYAKLSSLLRYSSEPPTDGPSVWDQLLATVEIEIVKHNLDIDWTQVEVFCSFILNKRGSQTRRQRDSSIKLKEEIDRIMKWIVKLIRDRGQDSNAETLGTMTDISSAPNRWREDVVELC</sequence>
<dbReference type="EMBL" id="NKCL01000445">
    <property type="protein sequence ID" value="RSL70472.1"/>
    <property type="molecule type" value="Genomic_DNA"/>
</dbReference>
<dbReference type="AlphaFoldDB" id="A0A428QYS2"/>